<evidence type="ECO:0000313" key="10">
    <source>
        <dbReference type="Proteomes" id="UP000239650"/>
    </source>
</evidence>
<dbReference type="GeneID" id="57133679"/>
<dbReference type="PRINTS" id="PR01071">
    <property type="entry name" value="ACOABIOTINCC"/>
</dbReference>
<evidence type="ECO:0000256" key="7">
    <source>
        <dbReference type="ARBA" id="ARBA00023267"/>
    </source>
</evidence>
<gene>
    <name evidence="9" type="primary">accB</name>
    <name evidence="9" type="ORF">LAS9267_00264</name>
</gene>
<evidence type="ECO:0000256" key="4">
    <source>
        <dbReference type="ARBA" id="ARBA00022832"/>
    </source>
</evidence>
<dbReference type="Proteomes" id="UP000239650">
    <property type="component" value="Unassembled WGS sequence"/>
</dbReference>
<dbReference type="InterPro" id="IPR011053">
    <property type="entry name" value="Single_hybrid_motif"/>
</dbReference>
<reference evidence="9 10" key="1">
    <citation type="submission" date="2018-02" db="EMBL/GenBank/DDBJ databases">
        <authorList>
            <person name="Rodrigo-Torres L."/>
            <person name="Arahal R. D."/>
            <person name="Lucena T."/>
        </authorList>
    </citation>
    <scope>NUCLEOTIDE SEQUENCE [LARGE SCALE GENOMIC DNA]</scope>
    <source>
        <strain evidence="9 10">CECT 9267</strain>
    </source>
</reference>
<dbReference type="PROSITE" id="PS50968">
    <property type="entry name" value="BIOTINYL_LIPOYL"/>
    <property type="match status" value="1"/>
</dbReference>
<evidence type="ECO:0000256" key="8">
    <source>
        <dbReference type="RuleBase" id="RU364072"/>
    </source>
</evidence>
<accession>A0A095AAR0</accession>
<sequence>MNYDEVKEMVALFNQSGNQEMQLETSDIKLYLNKRGVQDVQHASVAPSVTPTTPMTSMPTEAPEAPVAVADDTVAIEAPLVGSIYLQPAPADPAFVKVGQTVAVGDVVCVIEAMKMMTEVKSTVAGTITDILVQNEELVEYQQPLFKVKEG</sequence>
<dbReference type="InterPro" id="IPR000089">
    <property type="entry name" value="Biotin_lipoyl"/>
</dbReference>
<evidence type="ECO:0000256" key="3">
    <source>
        <dbReference type="ARBA" id="ARBA00022516"/>
    </source>
</evidence>
<organism evidence="9 10">
    <name type="scientific">Latilactobacillus sakei</name>
    <name type="common">Lactobacillus sakei</name>
    <dbReference type="NCBI Taxonomy" id="1599"/>
    <lineage>
        <taxon>Bacteria</taxon>
        <taxon>Bacillati</taxon>
        <taxon>Bacillota</taxon>
        <taxon>Bacilli</taxon>
        <taxon>Lactobacillales</taxon>
        <taxon>Lactobacillaceae</taxon>
        <taxon>Latilactobacillus</taxon>
    </lineage>
</organism>
<keyword evidence="5 8" id="KW-0443">Lipid metabolism</keyword>
<dbReference type="GO" id="GO:0003989">
    <property type="term" value="F:acetyl-CoA carboxylase activity"/>
    <property type="evidence" value="ECO:0007669"/>
    <property type="project" value="InterPro"/>
</dbReference>
<protein>
    <recommendedName>
        <fullName evidence="2 8">Biotin carboxyl carrier protein of acetyl-CoA carboxylase</fullName>
    </recommendedName>
</protein>
<comment type="caution">
    <text evidence="9">The sequence shown here is derived from an EMBL/GenBank/DDBJ whole genome shotgun (WGS) entry which is preliminary data.</text>
</comment>
<dbReference type="Pfam" id="PF00364">
    <property type="entry name" value="Biotin_lipoyl"/>
    <property type="match status" value="1"/>
</dbReference>
<dbReference type="Gene3D" id="2.40.50.100">
    <property type="match status" value="1"/>
</dbReference>
<keyword evidence="4 8" id="KW-0276">Fatty acid metabolism</keyword>
<dbReference type="PANTHER" id="PTHR45266:SF3">
    <property type="entry name" value="OXALOACETATE DECARBOXYLASE ALPHA CHAIN"/>
    <property type="match status" value="1"/>
</dbReference>
<comment type="function">
    <text evidence="8">This protein is a component of the acetyl coenzyme A carboxylase complex; first, biotin carboxylase catalyzes the carboxylation of the carrier protein and then the transcarboxylase transfers the carboxyl group to form malonyl-CoA.</text>
</comment>
<dbReference type="CDD" id="cd06850">
    <property type="entry name" value="biotinyl_domain"/>
    <property type="match status" value="1"/>
</dbReference>
<dbReference type="RefSeq" id="WP_016265002.1">
    <property type="nucleotide sequence ID" value="NZ_BJLN01000007.1"/>
</dbReference>
<dbReference type="GO" id="GO:0006633">
    <property type="term" value="P:fatty acid biosynthetic process"/>
    <property type="evidence" value="ECO:0007669"/>
    <property type="project" value="UniProtKB-UniPathway"/>
</dbReference>
<dbReference type="PROSITE" id="PS00188">
    <property type="entry name" value="BIOTIN"/>
    <property type="match status" value="1"/>
</dbReference>
<dbReference type="InterPro" id="IPR001882">
    <property type="entry name" value="Biotin_BS"/>
</dbReference>
<keyword evidence="7 8" id="KW-0092">Biotin</keyword>
<name>A0A095AAR0_LATSK</name>
<keyword evidence="3 8" id="KW-0444">Lipid biosynthesis</keyword>
<keyword evidence="6 8" id="KW-0275">Fatty acid biosynthesis</keyword>
<dbReference type="InterPro" id="IPR050709">
    <property type="entry name" value="Biotin_Carboxyl_Carrier/Decarb"/>
</dbReference>
<dbReference type="GO" id="GO:0009317">
    <property type="term" value="C:acetyl-CoA carboxylase complex"/>
    <property type="evidence" value="ECO:0007669"/>
    <property type="project" value="InterPro"/>
</dbReference>
<dbReference type="NCBIfam" id="TIGR00531">
    <property type="entry name" value="BCCP"/>
    <property type="match status" value="1"/>
</dbReference>
<evidence type="ECO:0000256" key="2">
    <source>
        <dbReference type="ARBA" id="ARBA00017562"/>
    </source>
</evidence>
<evidence type="ECO:0000313" key="9">
    <source>
        <dbReference type="EMBL" id="SPE18720.1"/>
    </source>
</evidence>
<evidence type="ECO:0000256" key="1">
    <source>
        <dbReference type="ARBA" id="ARBA00005194"/>
    </source>
</evidence>
<evidence type="ECO:0000256" key="5">
    <source>
        <dbReference type="ARBA" id="ARBA00023098"/>
    </source>
</evidence>
<comment type="pathway">
    <text evidence="1 8">Lipid metabolism; fatty acid biosynthesis.</text>
</comment>
<dbReference type="SUPFAM" id="SSF51230">
    <property type="entry name" value="Single hybrid motif"/>
    <property type="match status" value="1"/>
</dbReference>
<proteinExistence type="predicted"/>
<dbReference type="InterPro" id="IPR001249">
    <property type="entry name" value="AcCoA_biotinCC"/>
</dbReference>
<evidence type="ECO:0000256" key="6">
    <source>
        <dbReference type="ARBA" id="ARBA00023160"/>
    </source>
</evidence>
<dbReference type="AlphaFoldDB" id="A0A095AAR0"/>
<dbReference type="EMBL" id="OKRC01000001">
    <property type="protein sequence ID" value="SPE18720.1"/>
    <property type="molecule type" value="Genomic_DNA"/>
</dbReference>
<dbReference type="PANTHER" id="PTHR45266">
    <property type="entry name" value="OXALOACETATE DECARBOXYLASE ALPHA CHAIN"/>
    <property type="match status" value="1"/>
</dbReference>